<feature type="region of interest" description="Disordered" evidence="5">
    <location>
        <begin position="72"/>
        <end position="91"/>
    </location>
</feature>
<evidence type="ECO:0000256" key="1">
    <source>
        <dbReference type="ARBA" id="ARBA00022723"/>
    </source>
</evidence>
<dbReference type="PANTHER" id="PTHR10237">
    <property type="entry name" value="DEFORMED EPIDERMAL AUTOREGULATORY FACTOR 1 HOMOLOG SUPPRESSIN"/>
    <property type="match status" value="1"/>
</dbReference>
<dbReference type="Proteomes" id="UP000800097">
    <property type="component" value="Unassembled WGS sequence"/>
</dbReference>
<dbReference type="GO" id="GO:0008270">
    <property type="term" value="F:zinc ion binding"/>
    <property type="evidence" value="ECO:0007669"/>
    <property type="project" value="UniProtKB-KW"/>
</dbReference>
<dbReference type="AlphaFoldDB" id="A0A6A6JTJ3"/>
<feature type="compositionally biased region" description="Polar residues" evidence="5">
    <location>
        <begin position="72"/>
        <end position="84"/>
    </location>
</feature>
<evidence type="ECO:0000256" key="4">
    <source>
        <dbReference type="PROSITE-ProRule" id="PRU00134"/>
    </source>
</evidence>
<keyword evidence="2 4" id="KW-0863">Zinc-finger</keyword>
<dbReference type="EMBL" id="ML986485">
    <property type="protein sequence ID" value="KAF2279931.1"/>
    <property type="molecule type" value="Genomic_DNA"/>
</dbReference>
<reference evidence="7" key="1">
    <citation type="journal article" date="2020" name="Stud. Mycol.">
        <title>101 Dothideomycetes genomes: a test case for predicting lifestyles and emergence of pathogens.</title>
        <authorList>
            <person name="Haridas S."/>
            <person name="Albert R."/>
            <person name="Binder M."/>
            <person name="Bloem J."/>
            <person name="Labutti K."/>
            <person name="Salamov A."/>
            <person name="Andreopoulos B."/>
            <person name="Baker S."/>
            <person name="Barry K."/>
            <person name="Bills G."/>
            <person name="Bluhm B."/>
            <person name="Cannon C."/>
            <person name="Castanera R."/>
            <person name="Culley D."/>
            <person name="Daum C."/>
            <person name="Ezra D."/>
            <person name="Gonzalez J."/>
            <person name="Henrissat B."/>
            <person name="Kuo A."/>
            <person name="Liang C."/>
            <person name="Lipzen A."/>
            <person name="Lutzoni F."/>
            <person name="Magnuson J."/>
            <person name="Mondo S."/>
            <person name="Nolan M."/>
            <person name="Ohm R."/>
            <person name="Pangilinan J."/>
            <person name="Park H.-J."/>
            <person name="Ramirez L."/>
            <person name="Alfaro M."/>
            <person name="Sun H."/>
            <person name="Tritt A."/>
            <person name="Yoshinaga Y."/>
            <person name="Zwiers L.-H."/>
            <person name="Turgeon B."/>
            <person name="Goodwin S."/>
            <person name="Spatafora J."/>
            <person name="Crous P."/>
            <person name="Grigoriev I."/>
        </authorList>
    </citation>
    <scope>NUCLEOTIDE SEQUENCE</scope>
    <source>
        <strain evidence="7">CBS 379.55</strain>
    </source>
</reference>
<dbReference type="InterPro" id="IPR024119">
    <property type="entry name" value="TF_DEAF-1"/>
</dbReference>
<dbReference type="InterPro" id="IPR002893">
    <property type="entry name" value="Znf_MYND"/>
</dbReference>
<dbReference type="GeneID" id="54550678"/>
<keyword evidence="8" id="KW-1185">Reference proteome</keyword>
<evidence type="ECO:0000313" key="8">
    <source>
        <dbReference type="Proteomes" id="UP000800097"/>
    </source>
</evidence>
<proteinExistence type="predicted"/>
<protein>
    <submittedName>
        <fullName evidence="7">Putative MYND domain protein</fullName>
    </submittedName>
</protein>
<dbReference type="SUPFAM" id="SSF144232">
    <property type="entry name" value="HIT/MYND zinc finger-like"/>
    <property type="match status" value="1"/>
</dbReference>
<evidence type="ECO:0000256" key="3">
    <source>
        <dbReference type="ARBA" id="ARBA00022833"/>
    </source>
</evidence>
<feature type="domain" description="MYND-type" evidence="6">
    <location>
        <begin position="16"/>
        <end position="54"/>
    </location>
</feature>
<gene>
    <name evidence="7" type="ORF">EI97DRAFT_429700</name>
</gene>
<dbReference type="GO" id="GO:0000981">
    <property type="term" value="F:DNA-binding transcription factor activity, RNA polymerase II-specific"/>
    <property type="evidence" value="ECO:0007669"/>
    <property type="project" value="TreeGrafter"/>
</dbReference>
<keyword evidence="1" id="KW-0479">Metal-binding</keyword>
<dbReference type="PANTHER" id="PTHR10237:SF14">
    <property type="entry name" value="MYND-TYPE DOMAIN-CONTAINING PROTEIN"/>
    <property type="match status" value="1"/>
</dbReference>
<dbReference type="PROSITE" id="PS50865">
    <property type="entry name" value="ZF_MYND_2"/>
    <property type="match status" value="1"/>
</dbReference>
<name>A0A6A6JTJ3_WESOR</name>
<evidence type="ECO:0000313" key="7">
    <source>
        <dbReference type="EMBL" id="KAF2279931.1"/>
    </source>
</evidence>
<dbReference type="OrthoDB" id="432970at2759"/>
<evidence type="ECO:0000256" key="5">
    <source>
        <dbReference type="SAM" id="MobiDB-lite"/>
    </source>
</evidence>
<evidence type="ECO:0000259" key="6">
    <source>
        <dbReference type="PROSITE" id="PS50865"/>
    </source>
</evidence>
<keyword evidence="3" id="KW-0862">Zinc</keyword>
<dbReference type="Gene3D" id="6.10.140.2220">
    <property type="match status" value="1"/>
</dbReference>
<dbReference type="Pfam" id="PF01753">
    <property type="entry name" value="zf-MYND"/>
    <property type="match status" value="1"/>
</dbReference>
<organism evidence="7 8">
    <name type="scientific">Westerdykella ornata</name>
    <dbReference type="NCBI Taxonomy" id="318751"/>
    <lineage>
        <taxon>Eukaryota</taxon>
        <taxon>Fungi</taxon>
        <taxon>Dikarya</taxon>
        <taxon>Ascomycota</taxon>
        <taxon>Pezizomycotina</taxon>
        <taxon>Dothideomycetes</taxon>
        <taxon>Pleosporomycetidae</taxon>
        <taxon>Pleosporales</taxon>
        <taxon>Sporormiaceae</taxon>
        <taxon>Westerdykella</taxon>
    </lineage>
</organism>
<accession>A0A6A6JTJ3</accession>
<dbReference type="RefSeq" id="XP_033657470.1">
    <property type="nucleotide sequence ID" value="XM_033797503.1"/>
</dbReference>
<dbReference type="GO" id="GO:0005634">
    <property type="term" value="C:nucleus"/>
    <property type="evidence" value="ECO:0007669"/>
    <property type="project" value="TreeGrafter"/>
</dbReference>
<dbReference type="PROSITE" id="PS01360">
    <property type="entry name" value="ZF_MYND_1"/>
    <property type="match status" value="1"/>
</dbReference>
<sequence>MTDTAAAAQAPLAETCRVCKKTGSALRRCAQCHSAAYCSRRCQRRDWKQHKENCQPASEPVGCGDVCFNSTNERSSDSTQNPSSKPKPLEKTLFKPFNRLDNGTYLHDRPKQDVYKLLIDTFRLRENDDYEFEGYKQVGIVYKGATHSLEPFRRFLRLAESRTGLLPSWWNGDARKECEELGMQTEQGNWSSLKHRVAKRDIIKRYEDDLTMPMQLRMLGGLVYRREVMGADATSMLRMMVSRENGQVPYLSMFSM</sequence>
<evidence type="ECO:0000256" key="2">
    <source>
        <dbReference type="ARBA" id="ARBA00022771"/>
    </source>
</evidence>